<dbReference type="Gene3D" id="1.10.530.40">
    <property type="match status" value="1"/>
</dbReference>
<evidence type="ECO:0000313" key="4">
    <source>
        <dbReference type="Proteomes" id="UP001634394"/>
    </source>
</evidence>
<dbReference type="GO" id="GO:0003824">
    <property type="term" value="F:catalytic activity"/>
    <property type="evidence" value="ECO:0007669"/>
    <property type="project" value="UniProtKB-KW"/>
</dbReference>
<organism evidence="3 4">
    <name type="scientific">Sinanodonta woodiana</name>
    <name type="common">Chinese pond mussel</name>
    <name type="synonym">Anodonta woodiana</name>
    <dbReference type="NCBI Taxonomy" id="1069815"/>
    <lineage>
        <taxon>Eukaryota</taxon>
        <taxon>Metazoa</taxon>
        <taxon>Spiralia</taxon>
        <taxon>Lophotrochozoa</taxon>
        <taxon>Mollusca</taxon>
        <taxon>Bivalvia</taxon>
        <taxon>Autobranchia</taxon>
        <taxon>Heteroconchia</taxon>
        <taxon>Palaeoheterodonta</taxon>
        <taxon>Unionida</taxon>
        <taxon>Unionoidea</taxon>
        <taxon>Unionidae</taxon>
        <taxon>Unioninae</taxon>
        <taxon>Sinanodonta</taxon>
    </lineage>
</organism>
<keyword evidence="2" id="KW-0081">Bacteriolytic enzyme</keyword>
<dbReference type="InterPro" id="IPR001165">
    <property type="entry name" value="T4-type_lysozyme"/>
</dbReference>
<dbReference type="PANTHER" id="PTHR37406">
    <property type="entry name" value="T4-TYPE LYSOZYME 1-RELATED"/>
    <property type="match status" value="1"/>
</dbReference>
<dbReference type="Proteomes" id="UP001634394">
    <property type="component" value="Unassembled WGS sequence"/>
</dbReference>
<dbReference type="EMBL" id="JBJQND010000013">
    <property type="protein sequence ID" value="KAL3858444.1"/>
    <property type="molecule type" value="Genomic_DNA"/>
</dbReference>
<accession>A0ABD3VA43</accession>
<evidence type="ECO:0000256" key="2">
    <source>
        <dbReference type="ARBA" id="ARBA00022638"/>
    </source>
</evidence>
<dbReference type="GO" id="GO:0042742">
    <property type="term" value="P:defense response to bacterium"/>
    <property type="evidence" value="ECO:0007669"/>
    <property type="project" value="UniProtKB-KW"/>
</dbReference>
<evidence type="ECO:0000313" key="3">
    <source>
        <dbReference type="EMBL" id="KAL3858444.1"/>
    </source>
</evidence>
<comment type="caution">
    <text evidence="3">The sequence shown here is derived from an EMBL/GenBank/DDBJ whole genome shotgun (WGS) entry which is preliminary data.</text>
</comment>
<dbReference type="InterPro" id="IPR023347">
    <property type="entry name" value="Lysozyme_dom_sf"/>
</dbReference>
<dbReference type="InterPro" id="IPR052619">
    <property type="entry name" value="Phage_lysozyme-like"/>
</dbReference>
<reference evidence="3 4" key="1">
    <citation type="submission" date="2024-11" db="EMBL/GenBank/DDBJ databases">
        <title>Chromosome-level genome assembly of the freshwater bivalve Anodonta woodiana.</title>
        <authorList>
            <person name="Chen X."/>
        </authorList>
    </citation>
    <scope>NUCLEOTIDE SEQUENCE [LARGE SCALE GENOMIC DNA]</scope>
    <source>
        <strain evidence="3">MN2024</strain>
        <tissue evidence="3">Gills</tissue>
    </source>
</reference>
<dbReference type="GO" id="GO:0031640">
    <property type="term" value="P:killing of cells of another organism"/>
    <property type="evidence" value="ECO:0007669"/>
    <property type="project" value="UniProtKB-KW"/>
</dbReference>
<dbReference type="AlphaFoldDB" id="A0ABD3VA43"/>
<dbReference type="PANTHER" id="PTHR37406:SF1">
    <property type="entry name" value="T4-TYPE LYSOZYME 1-RELATED"/>
    <property type="match status" value="1"/>
</dbReference>
<name>A0ABD3VA43_SINWO</name>
<keyword evidence="1" id="KW-0929">Antimicrobial</keyword>
<dbReference type="PRINTS" id="PR00684">
    <property type="entry name" value="T4LYSOZYME"/>
</dbReference>
<sequence>MPLGTKVSKERIEEAFNADVKAAIDSCCKLFDDFQNLPKEVQLIILNMRFNLGHSGLEKFKKFREAVNNGDWDKAADEMVDSKWYEQVPNRAKRLVERMRKVAKNC</sequence>
<dbReference type="SUPFAM" id="SSF53955">
    <property type="entry name" value="Lysozyme-like"/>
    <property type="match status" value="1"/>
</dbReference>
<evidence type="ECO:0000256" key="1">
    <source>
        <dbReference type="ARBA" id="ARBA00022529"/>
    </source>
</evidence>
<protein>
    <recommendedName>
        <fullName evidence="5">Lysozyme</fullName>
    </recommendedName>
</protein>
<dbReference type="InterPro" id="IPR023346">
    <property type="entry name" value="Lysozyme-like_dom_sf"/>
</dbReference>
<evidence type="ECO:0008006" key="5">
    <source>
        <dbReference type="Google" id="ProtNLM"/>
    </source>
</evidence>
<gene>
    <name evidence="3" type="ORF">ACJMK2_013035</name>
</gene>
<keyword evidence="4" id="KW-1185">Reference proteome</keyword>
<proteinExistence type="predicted"/>